<feature type="transmembrane region" description="Helical" evidence="1">
    <location>
        <begin position="30"/>
        <end position="47"/>
    </location>
</feature>
<sequence>MAETMLFTVFGIFSAMLLFIGSVVLGSLHLLVGGVMICMCTALWWAISRGASQRHDSRAAPAPRR</sequence>
<comment type="caution">
    <text evidence="2">The sequence shown here is derived from an EMBL/GenBank/DDBJ whole genome shotgun (WGS) entry which is preliminary data.</text>
</comment>
<dbReference type="Proteomes" id="UP000249135">
    <property type="component" value="Unassembled WGS sequence"/>
</dbReference>
<gene>
    <name evidence="2" type="ORF">DI563_18090</name>
</gene>
<reference evidence="2 3" key="1">
    <citation type="submission" date="2017-08" db="EMBL/GenBank/DDBJ databases">
        <title>Infants hospitalized years apart are colonized by the same room-sourced microbial strains.</title>
        <authorList>
            <person name="Brooks B."/>
            <person name="Olm M.R."/>
            <person name="Firek B.A."/>
            <person name="Baker R."/>
            <person name="Thomas B.C."/>
            <person name="Morowitz M.J."/>
            <person name="Banfield J.F."/>
        </authorList>
    </citation>
    <scope>NUCLEOTIDE SEQUENCE [LARGE SCALE GENOMIC DNA]</scope>
    <source>
        <strain evidence="2">S2_005_003_R2_41</strain>
    </source>
</reference>
<dbReference type="AlphaFoldDB" id="A0A2W5Q0W5"/>
<evidence type="ECO:0000256" key="1">
    <source>
        <dbReference type="SAM" id="Phobius"/>
    </source>
</evidence>
<evidence type="ECO:0000313" key="2">
    <source>
        <dbReference type="EMBL" id="PZQ70804.1"/>
    </source>
</evidence>
<evidence type="ECO:0000313" key="3">
    <source>
        <dbReference type="Proteomes" id="UP000249135"/>
    </source>
</evidence>
<proteinExistence type="predicted"/>
<dbReference type="EMBL" id="QFPP01000260">
    <property type="protein sequence ID" value="PZQ70804.1"/>
    <property type="molecule type" value="Genomic_DNA"/>
</dbReference>
<organism evidence="2 3">
    <name type="scientific">Variovorax paradoxus</name>
    <dbReference type="NCBI Taxonomy" id="34073"/>
    <lineage>
        <taxon>Bacteria</taxon>
        <taxon>Pseudomonadati</taxon>
        <taxon>Pseudomonadota</taxon>
        <taxon>Betaproteobacteria</taxon>
        <taxon>Burkholderiales</taxon>
        <taxon>Comamonadaceae</taxon>
        <taxon>Variovorax</taxon>
    </lineage>
</organism>
<keyword evidence="1" id="KW-0812">Transmembrane</keyword>
<name>A0A2W5Q0W5_VARPD</name>
<feature type="transmembrane region" description="Helical" evidence="1">
    <location>
        <begin position="5"/>
        <end position="24"/>
    </location>
</feature>
<protein>
    <submittedName>
        <fullName evidence="2">Uncharacterized protein</fullName>
    </submittedName>
</protein>
<keyword evidence="1" id="KW-0472">Membrane</keyword>
<accession>A0A2W5Q0W5</accession>
<keyword evidence="1" id="KW-1133">Transmembrane helix</keyword>